<dbReference type="InterPro" id="IPR000160">
    <property type="entry name" value="GGDEF_dom"/>
</dbReference>
<dbReference type="Pfam" id="PF01590">
    <property type="entry name" value="GAF"/>
    <property type="match status" value="1"/>
</dbReference>
<organism evidence="5 6">
    <name type="scientific">Pseudoduganella namucuonensis</name>
    <dbReference type="NCBI Taxonomy" id="1035707"/>
    <lineage>
        <taxon>Bacteria</taxon>
        <taxon>Pseudomonadati</taxon>
        <taxon>Pseudomonadota</taxon>
        <taxon>Betaproteobacteria</taxon>
        <taxon>Burkholderiales</taxon>
        <taxon>Oxalobacteraceae</taxon>
        <taxon>Telluria group</taxon>
        <taxon>Pseudoduganella</taxon>
    </lineage>
</organism>
<dbReference type="InterPro" id="IPR027417">
    <property type="entry name" value="P-loop_NTPase"/>
</dbReference>
<dbReference type="EMBL" id="FPBO01000019">
    <property type="protein sequence ID" value="SFV00737.1"/>
    <property type="molecule type" value="Genomic_DNA"/>
</dbReference>
<dbReference type="SMART" id="SM00267">
    <property type="entry name" value="GGDEF"/>
    <property type="match status" value="1"/>
</dbReference>
<dbReference type="NCBIfam" id="TIGR00254">
    <property type="entry name" value="GGDEF"/>
    <property type="match status" value="1"/>
</dbReference>
<dbReference type="InterPro" id="IPR043128">
    <property type="entry name" value="Rev_trsase/Diguanyl_cyclase"/>
</dbReference>
<dbReference type="SMART" id="SM00065">
    <property type="entry name" value="GAF"/>
    <property type="match status" value="1"/>
</dbReference>
<dbReference type="Gene3D" id="3.30.70.270">
    <property type="match status" value="1"/>
</dbReference>
<evidence type="ECO:0000256" key="2">
    <source>
        <dbReference type="SAM" id="MobiDB-lite"/>
    </source>
</evidence>
<dbReference type="CDD" id="cd14014">
    <property type="entry name" value="STKc_PknB_like"/>
    <property type="match status" value="1"/>
</dbReference>
<name>A0A1I7KTK9_9BURK</name>
<dbReference type="InterPro" id="IPR003018">
    <property type="entry name" value="GAF"/>
</dbReference>
<dbReference type="FunFam" id="3.30.70.270:FF:000001">
    <property type="entry name" value="Diguanylate cyclase domain protein"/>
    <property type="match status" value="1"/>
</dbReference>
<dbReference type="SUPFAM" id="SSF52540">
    <property type="entry name" value="P-loop containing nucleoside triphosphate hydrolases"/>
    <property type="match status" value="1"/>
</dbReference>
<dbReference type="GO" id="GO:0016020">
    <property type="term" value="C:membrane"/>
    <property type="evidence" value="ECO:0007669"/>
    <property type="project" value="UniProtKB-SubCell"/>
</dbReference>
<dbReference type="InterPro" id="IPR000719">
    <property type="entry name" value="Prot_kinase_dom"/>
</dbReference>
<evidence type="ECO:0000313" key="6">
    <source>
        <dbReference type="Proteomes" id="UP000199391"/>
    </source>
</evidence>
<dbReference type="Gene3D" id="3.30.450.40">
    <property type="match status" value="1"/>
</dbReference>
<sequence length="1684" mass="180649">MDNDTGFQERTADQAQSGPDDAVLYHTERTLVWRRPAAGGGGGLVFKQPLGPDAETRLRHETRMLERLAAVEGVPRLASEASDEAMPGAIALRDAGGESLAAALAAGPLSLPALLDLAPRLARIVAAVHKAGVLHKDINPANIVLAGPDQLPLLIDYDLATTFAEELPAFTHHDEITGTLAYLAPEQTGRTGRPVDQRADLYALGATLYQAATGFPPFGDDDPLRLIHAHLALAPEPPVARAPHLPQALSDLILRLLEKEPDRRYQSAEGLLHDLARLAAGAPPFALGENDFPRRLAPPSRLAGRERETAELGAAFGRARDGGLRGILVAGAPGVGKTALINELRAIATVNQGWFVSGKFDQYQPGADPAGMQALRALGRLLLAEPEAALAAQRERMLAGLGPLAGLVTALLPEFAILLGEHAGACHADPAEGDAQLHLALLDVLRAVVTPERPLVMVLDDLQWAGQPSIRFLDLLLTDEALRGLLLVGAYRDAEVGPNHPLTAMLPRWERLGVAPTLLRLENLAPACVGELLAGMLRLPAAAAAGLARVLAPHTGGNPYDTVELVNALRREGVLALGAQGWTWDPEAIRHYVGPGGVLASLTSRIGALPAPSARLLEIMACLGGEVAPALLCAASGVAPAALEEQLAPALEDGLLQWDMDGAQRGGLRFRHDRVQQAAYERLEPDALCALHMALARRLAPPPGRESDHDLEREPGQESVRESVRDTGHRHTAAAQYLACLARLRAPDECGRVVGLFMEAAAHARQITAHTTAERYLAAALDLARRPGCPADDARRLALEQERHAVLYQLGRLDEADEAYRRIAATCADPLRLAESAGIQIGSLMHRNRERAALDLGFPLLRQLGMALPERGLAAELPRHLDTFYRWFRERDLAADLARPEVREPRLLARMRLARQLIPPALFVDPDALAWLVLEGQRSWAEHGPSPELMFRLAHAGILTMAVREDYRTGYITAQHLLAVGRARGYTLETWQASFLQAISHAHWFEPLEDCVALAQRTREGLLQGGDWQVACYIYTPIIACLFECAPQLERGAAEIEAGLAFAARTGNEFNTGIFLALRQLLRALRGETRAPGSLADDDFDEARHLERIAHNPLAQATFHHCHALAAAMFGDAERLERHAAAAMALLPVMHSFYIAPLSYLLQALALAQAMHDAPPAAGAGLLARFDACRDWLAARAADAPANFGHMLRWLAAERAWAAGDTWAAAAAFDAALAAAETCRRPWHAALMTERAGRFHVEQGLERAGRQLLAEARQLYGAWGAAGKVRQMDQAYGLRRGIAPGAGGKASRAAASGGGAGASTSGGGSGVSADAIDLLAILRTSQALSSETSLERLCGRVIELIGSMTGATAITLALWDEDARLWRLPPADTGAALTIEEAGARGLLPISAFRYVERTRAPLLVPDATRDDRFARDPYVAGRQHCSLLVAPILSHGNARAMLLLENGLSHGAFSAGRLDAVMLVAGQLAVSLENAQLYASLERKVADRTFALEESNQRLALLSITDPLTGLANRRRFNEALEAEWLRALRPRSPIGAVMVDIDQFKLYNDHYGHQAGDNCLRLVATTLAAGFRQGTDVVARYGGEEFAVILPGTDAATTRRIADRARLAVAALNEPHAKAGHGIVTVSMGVAAMEPSLELRPERLFSAADSALYLAKTGGRNRVEGG</sequence>
<accession>A0A1I7KTK9</accession>
<dbReference type="SUPFAM" id="SSF55073">
    <property type="entry name" value="Nucleotide cyclase"/>
    <property type="match status" value="1"/>
</dbReference>
<dbReference type="PANTHER" id="PTHR43642:SF1">
    <property type="entry name" value="HYBRID SIGNAL TRANSDUCTION HISTIDINE KINASE G"/>
    <property type="match status" value="1"/>
</dbReference>
<dbReference type="SUPFAM" id="SSF55781">
    <property type="entry name" value="GAF domain-like"/>
    <property type="match status" value="1"/>
</dbReference>
<dbReference type="PROSITE" id="PS50887">
    <property type="entry name" value="GGDEF"/>
    <property type="match status" value="1"/>
</dbReference>
<protein>
    <submittedName>
        <fullName evidence="5">Diguanylate cyclase (GGDEF) domain-containing protein</fullName>
    </submittedName>
</protein>
<feature type="region of interest" description="Disordered" evidence="2">
    <location>
        <begin position="700"/>
        <end position="727"/>
    </location>
</feature>
<dbReference type="GO" id="GO:0004672">
    <property type="term" value="F:protein kinase activity"/>
    <property type="evidence" value="ECO:0007669"/>
    <property type="project" value="InterPro"/>
</dbReference>
<feature type="region of interest" description="Disordered" evidence="2">
    <location>
        <begin position="1"/>
        <end position="21"/>
    </location>
</feature>
<dbReference type="SMART" id="SM00220">
    <property type="entry name" value="S_TKc"/>
    <property type="match status" value="1"/>
</dbReference>
<dbReference type="CDD" id="cd01949">
    <property type="entry name" value="GGDEF"/>
    <property type="match status" value="1"/>
</dbReference>
<dbReference type="InterPro" id="IPR029016">
    <property type="entry name" value="GAF-like_dom_sf"/>
</dbReference>
<dbReference type="Proteomes" id="UP000199391">
    <property type="component" value="Unassembled WGS sequence"/>
</dbReference>
<dbReference type="Pfam" id="PF00069">
    <property type="entry name" value="Pkinase"/>
    <property type="match status" value="1"/>
</dbReference>
<evidence type="ECO:0000256" key="1">
    <source>
        <dbReference type="ARBA" id="ARBA00004167"/>
    </source>
</evidence>
<gene>
    <name evidence="5" type="ORF">SAMN05216552_101985</name>
</gene>
<reference evidence="6" key="1">
    <citation type="submission" date="2016-10" db="EMBL/GenBank/DDBJ databases">
        <authorList>
            <person name="Varghese N."/>
            <person name="Submissions S."/>
        </authorList>
    </citation>
    <scope>NUCLEOTIDE SEQUENCE [LARGE SCALE GENOMIC DNA]</scope>
    <source>
        <strain evidence="6">CGMCC 1.11014</strain>
    </source>
</reference>
<evidence type="ECO:0000259" key="4">
    <source>
        <dbReference type="PROSITE" id="PS50887"/>
    </source>
</evidence>
<dbReference type="PROSITE" id="PS50011">
    <property type="entry name" value="PROTEIN_KINASE_DOM"/>
    <property type="match status" value="1"/>
</dbReference>
<dbReference type="PANTHER" id="PTHR43642">
    <property type="entry name" value="HYBRID SIGNAL TRANSDUCTION HISTIDINE KINASE G"/>
    <property type="match status" value="1"/>
</dbReference>
<dbReference type="SUPFAM" id="SSF56112">
    <property type="entry name" value="Protein kinase-like (PK-like)"/>
    <property type="match status" value="1"/>
</dbReference>
<keyword evidence="6" id="KW-1185">Reference proteome</keyword>
<dbReference type="Gene3D" id="1.10.510.10">
    <property type="entry name" value="Transferase(Phosphotransferase) domain 1"/>
    <property type="match status" value="1"/>
</dbReference>
<feature type="compositionally biased region" description="Polar residues" evidence="2">
    <location>
        <begin position="1"/>
        <end position="17"/>
    </location>
</feature>
<feature type="domain" description="Protein kinase" evidence="3">
    <location>
        <begin position="1"/>
        <end position="276"/>
    </location>
</feature>
<proteinExistence type="predicted"/>
<evidence type="ECO:0000259" key="3">
    <source>
        <dbReference type="PROSITE" id="PS50011"/>
    </source>
</evidence>
<dbReference type="InterPro" id="IPR011009">
    <property type="entry name" value="Kinase-like_dom_sf"/>
</dbReference>
<dbReference type="GO" id="GO:0005524">
    <property type="term" value="F:ATP binding"/>
    <property type="evidence" value="ECO:0007669"/>
    <property type="project" value="InterPro"/>
</dbReference>
<dbReference type="Pfam" id="PF13191">
    <property type="entry name" value="AAA_16"/>
    <property type="match status" value="1"/>
</dbReference>
<dbReference type="InterPro" id="IPR053159">
    <property type="entry name" value="Hybrid_Histidine_Kinase"/>
</dbReference>
<dbReference type="Pfam" id="PF00990">
    <property type="entry name" value="GGDEF"/>
    <property type="match status" value="1"/>
</dbReference>
<evidence type="ECO:0000313" key="5">
    <source>
        <dbReference type="EMBL" id="SFV00737.1"/>
    </source>
</evidence>
<dbReference type="InterPro" id="IPR041664">
    <property type="entry name" value="AAA_16"/>
</dbReference>
<dbReference type="RefSeq" id="WP_218164888.1">
    <property type="nucleotide sequence ID" value="NZ_FPBO01000019.1"/>
</dbReference>
<dbReference type="STRING" id="1035707.SAMN05216552_101985"/>
<feature type="compositionally biased region" description="Basic and acidic residues" evidence="2">
    <location>
        <begin position="705"/>
        <end position="727"/>
    </location>
</feature>
<feature type="domain" description="GGDEF" evidence="4">
    <location>
        <begin position="1550"/>
        <end position="1684"/>
    </location>
</feature>
<comment type="subcellular location">
    <subcellularLocation>
        <location evidence="1">Membrane</location>
        <topology evidence="1">Single-pass membrane protein</topology>
    </subcellularLocation>
</comment>
<dbReference type="InterPro" id="IPR029787">
    <property type="entry name" value="Nucleotide_cyclase"/>
</dbReference>